<dbReference type="InterPro" id="IPR000109">
    <property type="entry name" value="POT_fam"/>
</dbReference>
<evidence type="ECO:0000256" key="4">
    <source>
        <dbReference type="ARBA" id="ARBA00022989"/>
    </source>
</evidence>
<dbReference type="InParanoid" id="A0A0L0H5X2"/>
<feature type="transmembrane region" description="Helical" evidence="6">
    <location>
        <begin position="405"/>
        <end position="427"/>
    </location>
</feature>
<evidence type="ECO:0000256" key="6">
    <source>
        <dbReference type="SAM" id="Phobius"/>
    </source>
</evidence>
<feature type="transmembrane region" description="Helical" evidence="6">
    <location>
        <begin position="196"/>
        <end position="216"/>
    </location>
</feature>
<keyword evidence="8" id="KW-1185">Reference proteome</keyword>
<evidence type="ECO:0000256" key="3">
    <source>
        <dbReference type="ARBA" id="ARBA00022692"/>
    </source>
</evidence>
<name>A0A0L0H5X2_SPIPD</name>
<evidence type="ECO:0008006" key="9">
    <source>
        <dbReference type="Google" id="ProtNLM"/>
    </source>
</evidence>
<dbReference type="InterPro" id="IPR036259">
    <property type="entry name" value="MFS_trans_sf"/>
</dbReference>
<feature type="transmembrane region" description="Helical" evidence="6">
    <location>
        <begin position="155"/>
        <end position="175"/>
    </location>
</feature>
<comment type="subcellular location">
    <subcellularLocation>
        <location evidence="1">Membrane</location>
        <topology evidence="1">Multi-pass membrane protein</topology>
    </subcellularLocation>
</comment>
<keyword evidence="5 6" id="KW-0472">Membrane</keyword>
<feature type="transmembrane region" description="Helical" evidence="6">
    <location>
        <begin position="321"/>
        <end position="342"/>
    </location>
</feature>
<dbReference type="Pfam" id="PF00854">
    <property type="entry name" value="PTR2"/>
    <property type="match status" value="2"/>
</dbReference>
<evidence type="ECO:0000256" key="5">
    <source>
        <dbReference type="ARBA" id="ARBA00023136"/>
    </source>
</evidence>
<dbReference type="VEuPathDB" id="FungiDB:SPPG_09544"/>
<gene>
    <name evidence="7" type="ORF">SPPG_09544</name>
</gene>
<dbReference type="Proteomes" id="UP000053201">
    <property type="component" value="Unassembled WGS sequence"/>
</dbReference>
<dbReference type="OrthoDB" id="8904098at2759"/>
<dbReference type="AlphaFoldDB" id="A0A0L0H5X2"/>
<evidence type="ECO:0000313" key="7">
    <source>
        <dbReference type="EMBL" id="KNC96098.1"/>
    </source>
</evidence>
<feature type="transmembrane region" description="Helical" evidence="6">
    <location>
        <begin position="472"/>
        <end position="490"/>
    </location>
</feature>
<dbReference type="eggNOG" id="KOG1237">
    <property type="taxonomic scope" value="Eukaryota"/>
</dbReference>
<evidence type="ECO:0000313" key="8">
    <source>
        <dbReference type="Proteomes" id="UP000053201"/>
    </source>
</evidence>
<feature type="transmembrane region" description="Helical" evidence="6">
    <location>
        <begin position="354"/>
        <end position="372"/>
    </location>
</feature>
<dbReference type="RefSeq" id="XP_016604138.1">
    <property type="nucleotide sequence ID" value="XM_016757719.1"/>
</dbReference>
<dbReference type="GO" id="GO:0022857">
    <property type="term" value="F:transmembrane transporter activity"/>
    <property type="evidence" value="ECO:0007669"/>
    <property type="project" value="InterPro"/>
</dbReference>
<feature type="transmembrane region" description="Helical" evidence="6">
    <location>
        <begin position="439"/>
        <end position="457"/>
    </location>
</feature>
<keyword evidence="3 6" id="KW-0812">Transmembrane</keyword>
<evidence type="ECO:0000256" key="1">
    <source>
        <dbReference type="ARBA" id="ARBA00004141"/>
    </source>
</evidence>
<dbReference type="Gene3D" id="1.20.1250.20">
    <property type="entry name" value="MFS general substrate transporter like domains"/>
    <property type="match status" value="2"/>
</dbReference>
<sequence>MATIDEKKDPIGLVEGGVLDEMDEEARRHAELEAKLNKDLDEKILSNPNSFPKAVFFIIPNEMGERFCFYGINPLLKDYLKEFVGYKSNKAEAMVHVYKSVTYFFPLVGAAISDSFLDKYKTIVSLSTFYLLGVSLLAIFSKPGVIGTPPTVPEWGPLLGLFLIAFGTGGIKPCVSSHGGDQFLSVQKLELNKFYNYFYMSINVGAVAAGFITPAIKNRSCYDLAGGKDCYAWAFGVYRPFPIPKNALTNGFNHEKAKAAASESQGETNVIELFDLLRVIMVISPAPFFWMAFDQNNTSWQSLTDQMNRSVWPSSETINAVMNPLLIVILAPIWANFIYPAIERRVQFGLLRRMVVGMILCGLAFIVCGIIQNRVSSNCVVREFTNAGVTSTECIDDGISTPIFIIPYFIMTTGEILFSISGLNFTYMEVGKRTKSSCAALWLLGTALGNVFATALFESPIGDTDHTGRAKFFYINAGICFGASILQMFLNRFYVYKADR</sequence>
<feature type="transmembrane region" description="Helical" evidence="6">
    <location>
        <begin position="123"/>
        <end position="140"/>
    </location>
</feature>
<dbReference type="PANTHER" id="PTHR11654">
    <property type="entry name" value="OLIGOPEPTIDE TRANSPORTER-RELATED"/>
    <property type="match status" value="1"/>
</dbReference>
<dbReference type="EMBL" id="KQ257471">
    <property type="protein sequence ID" value="KNC96098.1"/>
    <property type="molecule type" value="Genomic_DNA"/>
</dbReference>
<dbReference type="OMA" id="YVLYAQM"/>
<organism evidence="7 8">
    <name type="scientific">Spizellomyces punctatus (strain DAOM BR117)</name>
    <dbReference type="NCBI Taxonomy" id="645134"/>
    <lineage>
        <taxon>Eukaryota</taxon>
        <taxon>Fungi</taxon>
        <taxon>Fungi incertae sedis</taxon>
        <taxon>Chytridiomycota</taxon>
        <taxon>Chytridiomycota incertae sedis</taxon>
        <taxon>Chytridiomycetes</taxon>
        <taxon>Spizellomycetales</taxon>
        <taxon>Spizellomycetaceae</taxon>
        <taxon>Spizellomyces</taxon>
    </lineage>
</organism>
<protein>
    <recommendedName>
        <fullName evidence="9">Amino acid/peptide transporter (Peptide:H+ symporter)</fullName>
    </recommendedName>
</protein>
<dbReference type="GeneID" id="27692669"/>
<keyword evidence="4 6" id="KW-1133">Transmembrane helix</keyword>
<evidence type="ECO:0000256" key="2">
    <source>
        <dbReference type="ARBA" id="ARBA00005982"/>
    </source>
</evidence>
<comment type="similarity">
    <text evidence="2">Belongs to the major facilitator superfamily. Proton-dependent oligopeptide transporter (POT/PTR) (TC 2.A.17) family.</text>
</comment>
<dbReference type="SUPFAM" id="SSF103473">
    <property type="entry name" value="MFS general substrate transporter"/>
    <property type="match status" value="1"/>
</dbReference>
<dbReference type="GO" id="GO:0016020">
    <property type="term" value="C:membrane"/>
    <property type="evidence" value="ECO:0007669"/>
    <property type="project" value="UniProtKB-SubCell"/>
</dbReference>
<proteinExistence type="inferred from homology"/>
<reference evidence="7 8" key="1">
    <citation type="submission" date="2009-08" db="EMBL/GenBank/DDBJ databases">
        <title>The Genome Sequence of Spizellomyces punctatus strain DAOM BR117.</title>
        <authorList>
            <consortium name="The Broad Institute Genome Sequencing Platform"/>
            <person name="Russ C."/>
            <person name="Cuomo C."/>
            <person name="Shea T."/>
            <person name="Young S.K."/>
            <person name="Zeng Q."/>
            <person name="Koehrsen M."/>
            <person name="Haas B."/>
            <person name="Borodovsky M."/>
            <person name="Guigo R."/>
            <person name="Alvarado L."/>
            <person name="Berlin A."/>
            <person name="Bochicchio J."/>
            <person name="Borenstein D."/>
            <person name="Chapman S."/>
            <person name="Chen Z."/>
            <person name="Engels R."/>
            <person name="Freedman E."/>
            <person name="Gellesch M."/>
            <person name="Goldberg J."/>
            <person name="Griggs A."/>
            <person name="Gujja S."/>
            <person name="Heiman D."/>
            <person name="Hepburn T."/>
            <person name="Howarth C."/>
            <person name="Jen D."/>
            <person name="Larson L."/>
            <person name="Lewis B."/>
            <person name="Mehta T."/>
            <person name="Park D."/>
            <person name="Pearson M."/>
            <person name="Roberts A."/>
            <person name="Saif S."/>
            <person name="Shenoy N."/>
            <person name="Sisk P."/>
            <person name="Stolte C."/>
            <person name="Sykes S."/>
            <person name="Thomson T."/>
            <person name="Walk T."/>
            <person name="White J."/>
            <person name="Yandava C."/>
            <person name="Burger G."/>
            <person name="Gray M.W."/>
            <person name="Holland P.W.H."/>
            <person name="King N."/>
            <person name="Lang F.B.F."/>
            <person name="Roger A.J."/>
            <person name="Ruiz-Trillo I."/>
            <person name="Lander E."/>
            <person name="Nusbaum C."/>
        </authorList>
    </citation>
    <scope>NUCLEOTIDE SEQUENCE [LARGE SCALE GENOMIC DNA]</scope>
    <source>
        <strain evidence="7 8">DAOM BR117</strain>
    </source>
</reference>
<accession>A0A0L0H5X2</accession>